<dbReference type="Proteomes" id="UP000092600">
    <property type="component" value="Unassembled WGS sequence"/>
</dbReference>
<feature type="domain" description="Reverse transcriptase zinc-binding" evidence="1">
    <location>
        <begin position="7"/>
        <end position="40"/>
    </location>
</feature>
<gene>
    <name evidence="2" type="ORF">ACMD2_12114</name>
</gene>
<dbReference type="AlphaFoldDB" id="A0A199UEA2"/>
<dbReference type="EMBL" id="LSRQ01008392">
    <property type="protein sequence ID" value="OAY63088.1"/>
    <property type="molecule type" value="Genomic_DNA"/>
</dbReference>
<evidence type="ECO:0000313" key="3">
    <source>
        <dbReference type="Proteomes" id="UP000092600"/>
    </source>
</evidence>
<name>A0A199UEA2_ANACO</name>
<dbReference type="Pfam" id="PF13966">
    <property type="entry name" value="zf-RVT"/>
    <property type="match status" value="1"/>
</dbReference>
<dbReference type="InterPro" id="IPR026960">
    <property type="entry name" value="RVT-Znf"/>
</dbReference>
<reference evidence="2 3" key="1">
    <citation type="journal article" date="2016" name="DNA Res.">
        <title>The draft genome of MD-2 pineapple using hybrid error correction of long reads.</title>
        <authorList>
            <person name="Redwan R.M."/>
            <person name="Saidin A."/>
            <person name="Kumar S.V."/>
        </authorList>
    </citation>
    <scope>NUCLEOTIDE SEQUENCE [LARGE SCALE GENOMIC DNA]</scope>
    <source>
        <strain evidence="3">cv. MD2</strain>
        <tissue evidence="2">Leaf</tissue>
    </source>
</reference>
<protein>
    <recommendedName>
        <fullName evidence="1">Reverse transcriptase zinc-binding domain-containing protein</fullName>
    </recommendedName>
</protein>
<sequence length="158" mass="18068">MVGVFVRVLTADNLRKRGWQGEEDCVFCRTIPETVDHLFVRMLHFGRNDLGVFKFFEIVKARVSSTRVFFNFPAKIEKDRSNTINRGQNLQRQYCQLIYHNDDQCKGMPLLQVSDVTSGNCSFDLSKLNFLPLCETVSTSKKWIIGGLGTEIAKKSPN</sequence>
<comment type="caution">
    <text evidence="2">The sequence shown here is derived from an EMBL/GenBank/DDBJ whole genome shotgun (WGS) entry which is preliminary data.</text>
</comment>
<proteinExistence type="predicted"/>
<evidence type="ECO:0000313" key="2">
    <source>
        <dbReference type="EMBL" id="OAY63088.1"/>
    </source>
</evidence>
<accession>A0A199UEA2</accession>
<evidence type="ECO:0000259" key="1">
    <source>
        <dbReference type="Pfam" id="PF13966"/>
    </source>
</evidence>
<organism evidence="2 3">
    <name type="scientific">Ananas comosus</name>
    <name type="common">Pineapple</name>
    <name type="synonym">Ananas ananas</name>
    <dbReference type="NCBI Taxonomy" id="4615"/>
    <lineage>
        <taxon>Eukaryota</taxon>
        <taxon>Viridiplantae</taxon>
        <taxon>Streptophyta</taxon>
        <taxon>Embryophyta</taxon>
        <taxon>Tracheophyta</taxon>
        <taxon>Spermatophyta</taxon>
        <taxon>Magnoliopsida</taxon>
        <taxon>Liliopsida</taxon>
        <taxon>Poales</taxon>
        <taxon>Bromeliaceae</taxon>
        <taxon>Bromelioideae</taxon>
        <taxon>Ananas</taxon>
    </lineage>
</organism>